<dbReference type="Proteomes" id="UP000230233">
    <property type="component" value="Unassembled WGS sequence"/>
</dbReference>
<name>A0A2G5SJ96_9PELO</name>
<keyword evidence="2" id="KW-1185">Reference proteome</keyword>
<reference evidence="2" key="1">
    <citation type="submission" date="2017-10" db="EMBL/GenBank/DDBJ databases">
        <title>Rapid genome shrinkage in a self-fertile nematode reveals novel sperm competition proteins.</title>
        <authorList>
            <person name="Yin D."/>
            <person name="Schwarz E.M."/>
            <person name="Thomas C.G."/>
            <person name="Felde R.L."/>
            <person name="Korf I.F."/>
            <person name="Cutter A.D."/>
            <person name="Schartner C.M."/>
            <person name="Ralston E.J."/>
            <person name="Meyer B.J."/>
            <person name="Haag E.S."/>
        </authorList>
    </citation>
    <scope>NUCLEOTIDE SEQUENCE [LARGE SCALE GENOMIC DNA]</scope>
    <source>
        <strain evidence="2">JU1422</strain>
    </source>
</reference>
<organism evidence="1 2">
    <name type="scientific">Caenorhabditis nigoni</name>
    <dbReference type="NCBI Taxonomy" id="1611254"/>
    <lineage>
        <taxon>Eukaryota</taxon>
        <taxon>Metazoa</taxon>
        <taxon>Ecdysozoa</taxon>
        <taxon>Nematoda</taxon>
        <taxon>Chromadorea</taxon>
        <taxon>Rhabditida</taxon>
        <taxon>Rhabditina</taxon>
        <taxon>Rhabditomorpha</taxon>
        <taxon>Rhabditoidea</taxon>
        <taxon>Rhabditidae</taxon>
        <taxon>Peloderinae</taxon>
        <taxon>Caenorhabditis</taxon>
    </lineage>
</organism>
<dbReference type="AlphaFoldDB" id="A0A2G5SJ96"/>
<sequence>MPKRMQKPTTKSGAKLRTKWMASPVNFEDVRITNKKTGGEEDSSNVSFLVKRVNCILSVSGPSSCSTQILASVDYHLAALQKGPVFYVFLEKDMKNPSNFTYTKVNMVREDAYIRCLGRLANQGIVILRPSVYGSRISNFLILSGNFYIFWIRNRPNKKLLKL</sequence>
<gene>
    <name evidence="1" type="ORF">B9Z55_027082</name>
</gene>
<evidence type="ECO:0000313" key="2">
    <source>
        <dbReference type="Proteomes" id="UP000230233"/>
    </source>
</evidence>
<protein>
    <submittedName>
        <fullName evidence="1">Uncharacterized protein</fullName>
    </submittedName>
</protein>
<evidence type="ECO:0000313" key="1">
    <source>
        <dbReference type="EMBL" id="PIC14941.1"/>
    </source>
</evidence>
<proteinExistence type="predicted"/>
<comment type="caution">
    <text evidence="1">The sequence shown here is derived from an EMBL/GenBank/DDBJ whole genome shotgun (WGS) entry which is preliminary data.</text>
</comment>
<dbReference type="EMBL" id="PDUG01000007">
    <property type="protein sequence ID" value="PIC14941.1"/>
    <property type="molecule type" value="Genomic_DNA"/>
</dbReference>
<accession>A0A2G5SJ96</accession>